<keyword evidence="4" id="KW-1185">Reference proteome</keyword>
<protein>
    <submittedName>
        <fullName evidence="3">Helix-turn-helix domain-containing protein</fullName>
    </submittedName>
</protein>
<dbReference type="Gene3D" id="1.10.260.40">
    <property type="entry name" value="lambda repressor-like DNA-binding domains"/>
    <property type="match status" value="1"/>
</dbReference>
<dbReference type="GO" id="GO:0005829">
    <property type="term" value="C:cytosol"/>
    <property type="evidence" value="ECO:0007669"/>
    <property type="project" value="TreeGrafter"/>
</dbReference>
<dbReference type="InterPro" id="IPR050807">
    <property type="entry name" value="TransReg_Diox_bact_type"/>
</dbReference>
<sequence>MAIQPTIGTRLRERRAALGLKQADLADRAGISPSYLNLIEHNRRRLPPELLDRLAAALGLAAEALQKGPGGALVDDLRAAAAATTGPEMDGIEDFVARYPGWAALLAGLNARVTSLGRTVEALNDRMTHDPHLSASLHEVLSATASVRSTAAILADTEDLEPEWRDRFLHNLHQDSERLAVGAEALVTYLDSTGQEVELGIASPQEEVEAWAALRNWDMTAGTDQAEALASPAARHLAAAMLAQAAEDRRAVPDDALRQSLAATGADPLALAARAAAPVLAAFRRLALRPQAEAGLVICDASGTLTLRKPLAGFALPRFGAACPLWPLFAALGRPATPVEAVIETPGPQPRRFRARAWCQPRHPQGFRGPELREAAMLILPEPPHSFGPQPPLPVGSTCRICPRDSCAARREPSILSL</sequence>
<dbReference type="SUPFAM" id="SSF47413">
    <property type="entry name" value="lambda repressor-like DNA-binding domains"/>
    <property type="match status" value="1"/>
</dbReference>
<dbReference type="Pfam" id="PF01381">
    <property type="entry name" value="HTH_3"/>
    <property type="match status" value="1"/>
</dbReference>
<name>A0A8J7MNV7_9RHOB</name>
<dbReference type="InterPro" id="IPR018653">
    <property type="entry name" value="ScfR_C"/>
</dbReference>
<reference evidence="3" key="1">
    <citation type="submission" date="2021-01" db="EMBL/GenBank/DDBJ databases">
        <title>Genome seq and assembly of Tabrizicola sp. KVB23.</title>
        <authorList>
            <person name="Chhetri G."/>
        </authorList>
    </citation>
    <scope>NUCLEOTIDE SEQUENCE</scope>
    <source>
        <strain evidence="3">KVB23</strain>
    </source>
</reference>
<gene>
    <name evidence="3" type="ORF">JI744_04020</name>
</gene>
<organism evidence="3 4">
    <name type="scientific">Fuscibacter oryzae</name>
    <dbReference type="NCBI Taxonomy" id="2803939"/>
    <lineage>
        <taxon>Bacteria</taxon>
        <taxon>Pseudomonadati</taxon>
        <taxon>Pseudomonadota</taxon>
        <taxon>Alphaproteobacteria</taxon>
        <taxon>Rhodobacterales</taxon>
        <taxon>Paracoccaceae</taxon>
        <taxon>Fuscibacter</taxon>
    </lineage>
</organism>
<dbReference type="InterPro" id="IPR001387">
    <property type="entry name" value="Cro/C1-type_HTH"/>
</dbReference>
<feature type="domain" description="HTH cro/C1-type" evidence="2">
    <location>
        <begin position="11"/>
        <end position="65"/>
    </location>
</feature>
<evidence type="ECO:0000259" key="2">
    <source>
        <dbReference type="PROSITE" id="PS50943"/>
    </source>
</evidence>
<dbReference type="RefSeq" id="WP_202658416.1">
    <property type="nucleotide sequence ID" value="NZ_JAESVP010000002.1"/>
</dbReference>
<keyword evidence="1" id="KW-0238">DNA-binding</keyword>
<dbReference type="AlphaFoldDB" id="A0A8J7MNV7"/>
<evidence type="ECO:0000313" key="4">
    <source>
        <dbReference type="Proteomes" id="UP000619033"/>
    </source>
</evidence>
<dbReference type="PROSITE" id="PS50943">
    <property type="entry name" value="HTH_CROC1"/>
    <property type="match status" value="1"/>
</dbReference>
<dbReference type="PANTHER" id="PTHR46797">
    <property type="entry name" value="HTH-TYPE TRANSCRIPTIONAL REGULATOR"/>
    <property type="match status" value="1"/>
</dbReference>
<dbReference type="PANTHER" id="PTHR46797:SF1">
    <property type="entry name" value="METHYLPHOSPHONATE SYNTHASE"/>
    <property type="match status" value="1"/>
</dbReference>
<dbReference type="Pfam" id="PF09856">
    <property type="entry name" value="ScfRs"/>
    <property type="match status" value="1"/>
</dbReference>
<dbReference type="SMART" id="SM00530">
    <property type="entry name" value="HTH_XRE"/>
    <property type="match status" value="1"/>
</dbReference>
<evidence type="ECO:0000256" key="1">
    <source>
        <dbReference type="ARBA" id="ARBA00023125"/>
    </source>
</evidence>
<dbReference type="EMBL" id="JAESVP010000002">
    <property type="protein sequence ID" value="MBL4927266.1"/>
    <property type="molecule type" value="Genomic_DNA"/>
</dbReference>
<proteinExistence type="predicted"/>
<evidence type="ECO:0000313" key="3">
    <source>
        <dbReference type="EMBL" id="MBL4927266.1"/>
    </source>
</evidence>
<dbReference type="Proteomes" id="UP000619033">
    <property type="component" value="Unassembled WGS sequence"/>
</dbReference>
<dbReference type="InterPro" id="IPR010982">
    <property type="entry name" value="Lambda_DNA-bd_dom_sf"/>
</dbReference>
<dbReference type="GO" id="GO:0003700">
    <property type="term" value="F:DNA-binding transcription factor activity"/>
    <property type="evidence" value="ECO:0007669"/>
    <property type="project" value="TreeGrafter"/>
</dbReference>
<accession>A0A8J7MNV7</accession>
<dbReference type="GO" id="GO:0003677">
    <property type="term" value="F:DNA binding"/>
    <property type="evidence" value="ECO:0007669"/>
    <property type="project" value="UniProtKB-KW"/>
</dbReference>
<comment type="caution">
    <text evidence="3">The sequence shown here is derived from an EMBL/GenBank/DDBJ whole genome shotgun (WGS) entry which is preliminary data.</text>
</comment>
<dbReference type="CDD" id="cd00093">
    <property type="entry name" value="HTH_XRE"/>
    <property type="match status" value="1"/>
</dbReference>